<feature type="domain" description="DUF2264" evidence="2">
    <location>
        <begin position="1"/>
        <end position="187"/>
    </location>
</feature>
<sequence length="263" mass="29495">MIQVGLKCVGREYDMAVINRHLDAVEPFWLGNGWYSDGEGKPRDYYISSGFHFYSLLYSHFMQDVDPERCLRYRQRAQQFAKDYVYYFTADGEGIPFGRSLTYRFVQVAYWSAVAFTGLDVFTPGIVKGLILRHLDGWLAQPFIGADGLFSIGYSYPNLIMAEDYNSPGSPYWALKAMLILALPEEERILGRPNASPLPELGRTTSSTRGRTNHRPQRGKPPRLDGECRANSIRITSSILSRSMASSPTPANSVSPLNADATA</sequence>
<accession>A0A485C0U8</accession>
<dbReference type="AlphaFoldDB" id="A0A485C0U8"/>
<evidence type="ECO:0000256" key="1">
    <source>
        <dbReference type="SAM" id="MobiDB-lite"/>
    </source>
</evidence>
<organism evidence="3 4">
    <name type="scientific">Kluyvera cryocrescens</name>
    <name type="common">Kluyvera citrophila</name>
    <dbReference type="NCBI Taxonomy" id="580"/>
    <lineage>
        <taxon>Bacteria</taxon>
        <taxon>Pseudomonadati</taxon>
        <taxon>Pseudomonadota</taxon>
        <taxon>Gammaproteobacteria</taxon>
        <taxon>Enterobacterales</taxon>
        <taxon>Enterobacteriaceae</taxon>
        <taxon>Kluyvera</taxon>
    </lineage>
</organism>
<feature type="compositionally biased region" description="Polar residues" evidence="1">
    <location>
        <begin position="244"/>
        <end position="256"/>
    </location>
</feature>
<reference evidence="3 4" key="1">
    <citation type="submission" date="2019-03" db="EMBL/GenBank/DDBJ databases">
        <authorList>
            <consortium name="Pathogen Informatics"/>
        </authorList>
    </citation>
    <scope>NUCLEOTIDE SEQUENCE [LARGE SCALE GENOMIC DNA]</scope>
    <source>
        <strain evidence="3 4">NCTC12993</strain>
    </source>
</reference>
<evidence type="ECO:0000259" key="2">
    <source>
        <dbReference type="Pfam" id="PF10022"/>
    </source>
</evidence>
<dbReference type="EMBL" id="CAADJD010000023">
    <property type="protein sequence ID" value="VFS77652.1"/>
    <property type="molecule type" value="Genomic_DNA"/>
</dbReference>
<gene>
    <name evidence="3" type="ORF">NCTC12993_05618</name>
</gene>
<evidence type="ECO:0000313" key="3">
    <source>
        <dbReference type="EMBL" id="VFS77652.1"/>
    </source>
</evidence>
<dbReference type="InterPro" id="IPR049349">
    <property type="entry name" value="DUF2264_N"/>
</dbReference>
<evidence type="ECO:0000313" key="4">
    <source>
        <dbReference type="Proteomes" id="UP000401081"/>
    </source>
</evidence>
<dbReference type="InterPro" id="IPR016624">
    <property type="entry name" value="UCP014753"/>
</dbReference>
<dbReference type="Pfam" id="PF10022">
    <property type="entry name" value="DUF2264"/>
    <property type="match status" value="1"/>
</dbReference>
<proteinExistence type="predicted"/>
<protein>
    <submittedName>
        <fullName evidence="3">Uncharacterized protein conserved in bacteria</fullName>
    </submittedName>
</protein>
<name>A0A485C0U8_KLUCR</name>
<feature type="region of interest" description="Disordered" evidence="1">
    <location>
        <begin position="239"/>
        <end position="263"/>
    </location>
</feature>
<dbReference type="Proteomes" id="UP000401081">
    <property type="component" value="Unassembled WGS sequence"/>
</dbReference>
<dbReference type="PANTHER" id="PTHR35339:SF4">
    <property type="entry name" value="LINALOOL DEHYDRATASE_ISOMERASE DOMAIN-CONTAINING PROTEIN"/>
    <property type="match status" value="1"/>
</dbReference>
<feature type="compositionally biased region" description="Basic residues" evidence="1">
    <location>
        <begin position="211"/>
        <end position="221"/>
    </location>
</feature>
<dbReference type="PANTHER" id="PTHR35339">
    <property type="entry name" value="LINALOOL DEHYDRATASE_ISOMERASE DOMAIN-CONTAINING PROTEIN"/>
    <property type="match status" value="1"/>
</dbReference>
<keyword evidence="4" id="KW-1185">Reference proteome</keyword>
<feature type="region of interest" description="Disordered" evidence="1">
    <location>
        <begin position="191"/>
        <end position="227"/>
    </location>
</feature>